<keyword evidence="2" id="KW-0472">Membrane</keyword>
<keyword evidence="4" id="KW-1185">Reference proteome</keyword>
<proteinExistence type="predicted"/>
<feature type="region of interest" description="Disordered" evidence="1">
    <location>
        <begin position="1"/>
        <end position="54"/>
    </location>
</feature>
<dbReference type="RefSeq" id="WP_391935313.1">
    <property type="nucleotide sequence ID" value="NZ_JBIBSM010000009.1"/>
</dbReference>
<accession>A0ABW6YEQ4</accession>
<evidence type="ECO:0000256" key="2">
    <source>
        <dbReference type="SAM" id="Phobius"/>
    </source>
</evidence>
<feature type="region of interest" description="Disordered" evidence="1">
    <location>
        <begin position="111"/>
        <end position="154"/>
    </location>
</feature>
<comment type="caution">
    <text evidence="3">The sequence shown here is derived from an EMBL/GenBank/DDBJ whole genome shotgun (WGS) entry which is preliminary data.</text>
</comment>
<keyword evidence="2" id="KW-1133">Transmembrane helix</keyword>
<organism evidence="3 4">
    <name type="scientific">Streptomyces lateritius</name>
    <dbReference type="NCBI Taxonomy" id="67313"/>
    <lineage>
        <taxon>Bacteria</taxon>
        <taxon>Bacillati</taxon>
        <taxon>Actinomycetota</taxon>
        <taxon>Actinomycetes</taxon>
        <taxon>Kitasatosporales</taxon>
        <taxon>Streptomycetaceae</taxon>
        <taxon>Streptomyces</taxon>
    </lineage>
</organism>
<feature type="transmembrane region" description="Helical" evidence="2">
    <location>
        <begin position="61"/>
        <end position="79"/>
    </location>
</feature>
<dbReference type="Proteomes" id="UP001603013">
    <property type="component" value="Unassembled WGS sequence"/>
</dbReference>
<reference evidence="3 4" key="1">
    <citation type="submission" date="2024-10" db="EMBL/GenBank/DDBJ databases">
        <title>The Natural Products Discovery Center: Release of the First 8490 Sequenced Strains for Exploring Actinobacteria Biosynthetic Diversity.</title>
        <authorList>
            <person name="Kalkreuter E."/>
            <person name="Kautsar S.A."/>
            <person name="Yang D."/>
            <person name="Bader C.D."/>
            <person name="Teijaro C.N."/>
            <person name="Fluegel L."/>
            <person name="Davis C.M."/>
            <person name="Simpson J.R."/>
            <person name="Lauterbach L."/>
            <person name="Steele A.D."/>
            <person name="Gui C."/>
            <person name="Meng S."/>
            <person name="Li G."/>
            <person name="Viehrig K."/>
            <person name="Ye F."/>
            <person name="Su P."/>
            <person name="Kiefer A.F."/>
            <person name="Nichols A."/>
            <person name="Cepeda A.J."/>
            <person name="Yan W."/>
            <person name="Fan B."/>
            <person name="Jiang Y."/>
            <person name="Adhikari A."/>
            <person name="Zheng C.-J."/>
            <person name="Schuster L."/>
            <person name="Cowan T.M."/>
            <person name="Smanski M.J."/>
            <person name="Chevrette M.G."/>
            <person name="De Carvalho L.P.S."/>
            <person name="Shen B."/>
        </authorList>
    </citation>
    <scope>NUCLEOTIDE SEQUENCE [LARGE SCALE GENOMIC DNA]</scope>
    <source>
        <strain evidence="3 4">NPDC015755</strain>
    </source>
</reference>
<name>A0ABW6YEQ4_9ACTN</name>
<evidence type="ECO:0000256" key="1">
    <source>
        <dbReference type="SAM" id="MobiDB-lite"/>
    </source>
</evidence>
<evidence type="ECO:0000313" key="4">
    <source>
        <dbReference type="Proteomes" id="UP001603013"/>
    </source>
</evidence>
<gene>
    <name evidence="3" type="ORF">ACF05T_18720</name>
</gene>
<evidence type="ECO:0000313" key="3">
    <source>
        <dbReference type="EMBL" id="MFF8278124.1"/>
    </source>
</evidence>
<keyword evidence="2" id="KW-0812">Transmembrane</keyword>
<sequence>MPAPSATAAHTSVHASTPTAQRAQPAPSRGRRRAPGRPSTAGSAGGAAGAGGTAAESAGDVVRWAVFCCVLVPVVLLVYGTSLGGAAGTALGLVVVTAVCRVLLRRSARGLRAEAAGRPARHAHGARHHRSDRPDLTDSAPNRPPSDRVRPGRT</sequence>
<feature type="compositionally biased region" description="Low complexity" evidence="1">
    <location>
        <begin position="1"/>
        <end position="28"/>
    </location>
</feature>
<feature type="compositionally biased region" description="Basic and acidic residues" evidence="1">
    <location>
        <begin position="145"/>
        <end position="154"/>
    </location>
</feature>
<protein>
    <submittedName>
        <fullName evidence="3">Uncharacterized protein</fullName>
    </submittedName>
</protein>
<dbReference type="EMBL" id="JBIBSM010000009">
    <property type="protein sequence ID" value="MFF8278124.1"/>
    <property type="molecule type" value="Genomic_DNA"/>
</dbReference>
<feature type="compositionally biased region" description="Gly residues" evidence="1">
    <location>
        <begin position="43"/>
        <end position="52"/>
    </location>
</feature>
<feature type="compositionally biased region" description="Basic residues" evidence="1">
    <location>
        <begin position="119"/>
        <end position="131"/>
    </location>
</feature>
<feature type="transmembrane region" description="Helical" evidence="2">
    <location>
        <begin position="85"/>
        <end position="104"/>
    </location>
</feature>